<evidence type="ECO:0000256" key="6">
    <source>
        <dbReference type="ARBA" id="ARBA00023235"/>
    </source>
</evidence>
<keyword evidence="6" id="KW-0413">Isomerase</keyword>
<evidence type="ECO:0000256" key="5">
    <source>
        <dbReference type="ARBA" id="ARBA00022840"/>
    </source>
</evidence>
<keyword evidence="7" id="KW-0469">Meiosis</keyword>
<gene>
    <name evidence="14" type="ORF">CVLEPA_LOCUS6129</name>
</gene>
<dbReference type="SUPFAM" id="SSF52540">
    <property type="entry name" value="P-loop containing nucleoside triphosphate hydrolases"/>
    <property type="match status" value="1"/>
</dbReference>
<evidence type="ECO:0000259" key="13">
    <source>
        <dbReference type="PROSITE" id="PS51194"/>
    </source>
</evidence>
<feature type="region of interest" description="Disordered" evidence="11">
    <location>
        <begin position="1478"/>
        <end position="1503"/>
    </location>
</feature>
<dbReference type="InterPro" id="IPR011545">
    <property type="entry name" value="DEAD/DEAH_box_helicase_dom"/>
</dbReference>
<dbReference type="InterPro" id="IPR027417">
    <property type="entry name" value="P-loop_NTPase"/>
</dbReference>
<feature type="region of interest" description="Disordered" evidence="11">
    <location>
        <begin position="141"/>
        <end position="163"/>
    </location>
</feature>
<feature type="domain" description="Helicase ATP-binding" evidence="12">
    <location>
        <begin position="282"/>
        <end position="480"/>
    </location>
</feature>
<keyword evidence="2" id="KW-0547">Nucleotide-binding</keyword>
<keyword evidence="15" id="KW-1185">Reference proteome</keyword>
<dbReference type="InterPro" id="IPR004179">
    <property type="entry name" value="Sec63-dom"/>
</dbReference>
<evidence type="ECO:0000256" key="9">
    <source>
        <dbReference type="ARBA" id="ARBA00034808"/>
    </source>
</evidence>
<evidence type="ECO:0000256" key="7">
    <source>
        <dbReference type="ARBA" id="ARBA00023254"/>
    </source>
</evidence>
<organism evidence="14 15">
    <name type="scientific">Clavelina lepadiformis</name>
    <name type="common">Light-bulb sea squirt</name>
    <name type="synonym">Ascidia lepadiformis</name>
    <dbReference type="NCBI Taxonomy" id="159417"/>
    <lineage>
        <taxon>Eukaryota</taxon>
        <taxon>Metazoa</taxon>
        <taxon>Chordata</taxon>
        <taxon>Tunicata</taxon>
        <taxon>Ascidiacea</taxon>
        <taxon>Aplousobranchia</taxon>
        <taxon>Clavelinidae</taxon>
        <taxon>Clavelina</taxon>
    </lineage>
</organism>
<dbReference type="CDD" id="cd18795">
    <property type="entry name" value="SF2_C_Ski2"/>
    <property type="match status" value="1"/>
</dbReference>
<dbReference type="PANTHER" id="PTHR47835">
    <property type="entry name" value="HFM1, ATP DEPENDENT DNA HELICASE HOMOLOG"/>
    <property type="match status" value="1"/>
</dbReference>
<dbReference type="EMBL" id="CAWYQH010000035">
    <property type="protein sequence ID" value="CAK8676681.1"/>
    <property type="molecule type" value="Genomic_DNA"/>
</dbReference>
<dbReference type="EC" id="5.6.2.4" evidence="9"/>
<dbReference type="SUPFAM" id="SSF158702">
    <property type="entry name" value="Sec63 N-terminal domain-like"/>
    <property type="match status" value="1"/>
</dbReference>
<dbReference type="CDD" id="cd18023">
    <property type="entry name" value="DEXHc_HFM1"/>
    <property type="match status" value="1"/>
</dbReference>
<dbReference type="PANTHER" id="PTHR47835:SF3">
    <property type="entry name" value="HELICASE FOR MEIOSIS 1"/>
    <property type="match status" value="1"/>
</dbReference>
<dbReference type="Proteomes" id="UP001642483">
    <property type="component" value="Unassembled WGS sequence"/>
</dbReference>
<sequence length="1661" mass="187588">MLSNTQLFPNLDAISSQNFSSDGRCENQIKFDEEFSQKFCSDNSWRGHDKLRLHVPHSSVDDSQLIDIDTLLQSQLNDADPLKSYKLPSPKRPKCFLPPFSQRSAADIRNQTLINQDNAKLTEEQVAEVDRFVHGVTTVTEPSKLKNKHSRQNFHKPNKTTFSDKSHLVKGFQSSPLSVVPETPQPFKTYPMPSHLSSSSGLGELPPDKEDIIFDSDEENRGTIYGPVLQTPSRLSLPPPDTPSVTGRDGIQLRSVDEIPEAYRAIFSEIQYFNIVQSKVFDDVLYTDKPLVVCAPTGSGKTMIFELAITRLLMKYDNGNPVGRNRKSTIRPKIVYMAPIKALCSERNEAWSHKFNTVGLNCQEMTGDSDIDEFWQIQKADIILTTPEKWDSMTRRWRDNTSLVQKVQLFLIDEVHLLNDETRGATMEAVVSRMKTVQSWMGGSEKCSSAGDLRLVAVSATIPNTEDVADWLGTSGQPAAVFNLDDSYRPVALRKVVLGYPWSSNGSEFKFDISLNYKLKNIIQTYSEEKPTLVFCATRKSVEQAASTLAKDVSFIVDASHKQILVKYANLVRNHRLRELLMKGIGYHHAGLDSHDRHIVEEIFTQGGLLVLVSTSTLAMGVNLPAHLVVIKSTCHYVQGMFQEYTQSEILQMIGRAGRPQFDTSATAVIMTRNQSRNLYHNIVNGSQKIESSMHKHLIEHLNAEIVLTTIRDVTIALEWIRSTFLYIRILKNPTHYGYPKGLSREDGEKRLYELCMHNLNSLAAENLTSINNDLVITSTEPGRLMARYCIAFDTIKKFSSVTGTESLQELITILSGRQEFQEVNLRMNERTTLNKMNKDKNRITIRYPMNGRIKTTQMKVSCLMQATLGCISIQDFTLTQDVTKIFRNAVRVCRCLVELLMLKDNFKSLYNAAILSKCVKARLWENSRYVTKQLPSIGPSLSSALANAGVCSFEKLEQTDPREIELIVNRNPPYGNHLCEAVKCLPKYTVHVEQNQRYGRDSCEITVQVLLSNAIDLQEKQTAGKKHGCFLFIGDADNQIILKQRLSDYQMINSNNHIWQRTVSVKRAQKGDELSVNLISHEWVGLDVESTYTPYYIGPHRMIATAAGVHNDVQQNTTPAESKYFTKKRKPCRHTCNNKRTCAHECCKASADDSIDDPIVTSATKRTDVAKSKNAGGDVSYLQKFSYDPRTKYIMNENINQVVPPTPSSGSNLVHLESFKNQQLNSNGENTQNAHRLTPFEQEQCYYEDQINLGSRITYNKQNQSSFCRHAASEQLWSESSNAQDIITVNQDDLIDINPRPSKYSFKHLTTPTQKQETTPELKTPARLGKVFAWKSSTSERNNFSLESPQPLNQLEAFNKERTTLYNPWQGSSGNLPTRQPPFTQYKQLAQQSTGSVHNQKKFEISSEVQTSTRSRFIQGALRSSQKNKSSQPVATPAVVNAWPPKQNMSNVYQTSSNQVLRDQLWEQAPSCDYTPCSTNMNKQSAQQLQNPPNSQNRNDSVNIQNESDISIHCDFDLEDTADDLILMEACMQAEELDDFENLEELSPEVNTTVQHPSSPASVQSLVMNAVNIPEPKVLISKQHPVVSPLTDPSRHVTQLPRQHFTGFFNRNASYTQSNSNDVIDDVESIVSSKPTMSYRKQSEILEAKKMFDSVFDGIF</sequence>
<evidence type="ECO:0000256" key="8">
    <source>
        <dbReference type="ARBA" id="ARBA00034617"/>
    </source>
</evidence>
<dbReference type="PROSITE" id="PS51192">
    <property type="entry name" value="HELICASE_ATP_BIND_1"/>
    <property type="match status" value="1"/>
</dbReference>
<dbReference type="Pfam" id="PF23445">
    <property type="entry name" value="WHD_SNRNP200"/>
    <property type="match status" value="1"/>
</dbReference>
<comment type="similarity">
    <text evidence="1">Belongs to the helicase family. SKI2 subfamily.</text>
</comment>
<name>A0ABP0FBB1_CLALP</name>
<protein>
    <recommendedName>
        <fullName evidence="9">DNA 3'-5' helicase</fullName>
        <ecNumber evidence="9">5.6.2.4</ecNumber>
    </recommendedName>
</protein>
<evidence type="ECO:0000256" key="2">
    <source>
        <dbReference type="ARBA" id="ARBA00022741"/>
    </source>
</evidence>
<dbReference type="PROSITE" id="PS51194">
    <property type="entry name" value="HELICASE_CTER"/>
    <property type="match status" value="1"/>
</dbReference>
<evidence type="ECO:0000256" key="1">
    <source>
        <dbReference type="ARBA" id="ARBA00010140"/>
    </source>
</evidence>
<evidence type="ECO:0000259" key="12">
    <source>
        <dbReference type="PROSITE" id="PS51192"/>
    </source>
</evidence>
<accession>A0ABP0FBB1</accession>
<feature type="region of interest" description="Disordered" evidence="11">
    <location>
        <begin position="225"/>
        <end position="249"/>
    </location>
</feature>
<comment type="catalytic activity">
    <reaction evidence="8">
        <text>Couples ATP hydrolysis with the unwinding of duplex DNA by translocating in the 3'-5' direction.</text>
        <dbReference type="EC" id="5.6.2.4"/>
    </reaction>
</comment>
<dbReference type="InterPro" id="IPR001650">
    <property type="entry name" value="Helicase_C-like"/>
</dbReference>
<dbReference type="Gene3D" id="1.10.10.10">
    <property type="entry name" value="Winged helix-like DNA-binding domain superfamily/Winged helix DNA-binding domain"/>
    <property type="match status" value="1"/>
</dbReference>
<dbReference type="InterPro" id="IPR057842">
    <property type="entry name" value="WH_MER3"/>
</dbReference>
<comment type="catalytic activity">
    <reaction evidence="10">
        <text>ATP + H2O = ADP + phosphate + H(+)</text>
        <dbReference type="Rhea" id="RHEA:13065"/>
        <dbReference type="ChEBI" id="CHEBI:15377"/>
        <dbReference type="ChEBI" id="CHEBI:15378"/>
        <dbReference type="ChEBI" id="CHEBI:30616"/>
        <dbReference type="ChEBI" id="CHEBI:43474"/>
        <dbReference type="ChEBI" id="CHEBI:456216"/>
        <dbReference type="EC" id="5.6.2.4"/>
    </reaction>
</comment>
<keyword evidence="4" id="KW-0347">Helicase</keyword>
<comment type="caution">
    <text evidence="14">The sequence shown here is derived from an EMBL/GenBank/DDBJ whole genome shotgun (WGS) entry which is preliminary data.</text>
</comment>
<dbReference type="SMART" id="SM00490">
    <property type="entry name" value="HELICc"/>
    <property type="match status" value="1"/>
</dbReference>
<dbReference type="Pfam" id="PF00270">
    <property type="entry name" value="DEAD"/>
    <property type="match status" value="1"/>
</dbReference>
<dbReference type="InterPro" id="IPR052247">
    <property type="entry name" value="Meiotic_Crossover_Helicase"/>
</dbReference>
<dbReference type="Gene3D" id="3.40.50.300">
    <property type="entry name" value="P-loop containing nucleotide triphosphate hydrolases"/>
    <property type="match status" value="2"/>
</dbReference>
<evidence type="ECO:0000256" key="4">
    <source>
        <dbReference type="ARBA" id="ARBA00022806"/>
    </source>
</evidence>
<reference evidence="14 15" key="1">
    <citation type="submission" date="2024-02" db="EMBL/GenBank/DDBJ databases">
        <authorList>
            <person name="Daric V."/>
            <person name="Darras S."/>
        </authorList>
    </citation>
    <scope>NUCLEOTIDE SEQUENCE [LARGE SCALE GENOMIC DNA]</scope>
</reference>
<keyword evidence="5" id="KW-0067">ATP-binding</keyword>
<dbReference type="Pfam" id="PF02889">
    <property type="entry name" value="Sec63"/>
    <property type="match status" value="1"/>
</dbReference>
<dbReference type="Gene3D" id="1.10.3380.10">
    <property type="entry name" value="Sec63 N-terminal domain-like domain"/>
    <property type="match status" value="1"/>
</dbReference>
<evidence type="ECO:0000256" key="10">
    <source>
        <dbReference type="ARBA" id="ARBA00048988"/>
    </source>
</evidence>
<proteinExistence type="inferred from homology"/>
<dbReference type="InterPro" id="IPR036388">
    <property type="entry name" value="WH-like_DNA-bd_sf"/>
</dbReference>
<evidence type="ECO:0000256" key="3">
    <source>
        <dbReference type="ARBA" id="ARBA00022801"/>
    </source>
</evidence>
<dbReference type="Pfam" id="PF00271">
    <property type="entry name" value="Helicase_C"/>
    <property type="match status" value="1"/>
</dbReference>
<dbReference type="InterPro" id="IPR014001">
    <property type="entry name" value="Helicase_ATP-bd"/>
</dbReference>
<evidence type="ECO:0000256" key="11">
    <source>
        <dbReference type="SAM" id="MobiDB-lite"/>
    </source>
</evidence>
<dbReference type="SMART" id="SM00973">
    <property type="entry name" value="Sec63"/>
    <property type="match status" value="1"/>
</dbReference>
<keyword evidence="3" id="KW-0378">Hydrolase</keyword>
<feature type="domain" description="Helicase C-terminal" evidence="13">
    <location>
        <begin position="518"/>
        <end position="706"/>
    </location>
</feature>
<dbReference type="SMART" id="SM00487">
    <property type="entry name" value="DEXDc"/>
    <property type="match status" value="1"/>
</dbReference>
<evidence type="ECO:0000313" key="15">
    <source>
        <dbReference type="Proteomes" id="UP001642483"/>
    </source>
</evidence>
<feature type="compositionally biased region" description="Basic residues" evidence="11">
    <location>
        <begin position="145"/>
        <end position="158"/>
    </location>
</feature>
<evidence type="ECO:0000313" key="14">
    <source>
        <dbReference type="EMBL" id="CAK8676681.1"/>
    </source>
</evidence>